<evidence type="ECO:0000313" key="3">
    <source>
        <dbReference type="Proteomes" id="UP001499878"/>
    </source>
</evidence>
<reference evidence="3" key="1">
    <citation type="journal article" date="2019" name="Int. J. Syst. Evol. Microbiol.">
        <title>The Global Catalogue of Microorganisms (GCM) 10K type strain sequencing project: providing services to taxonomists for standard genome sequencing and annotation.</title>
        <authorList>
            <consortium name="The Broad Institute Genomics Platform"/>
            <consortium name="The Broad Institute Genome Sequencing Center for Infectious Disease"/>
            <person name="Wu L."/>
            <person name="Ma J."/>
        </authorList>
    </citation>
    <scope>NUCLEOTIDE SEQUENCE [LARGE SCALE GENOMIC DNA]</scope>
    <source>
        <strain evidence="3">JCM 18306</strain>
    </source>
</reference>
<dbReference type="EMBL" id="BAABJR010000028">
    <property type="protein sequence ID" value="GAA5216823.1"/>
    <property type="molecule type" value="Genomic_DNA"/>
</dbReference>
<feature type="domain" description="HTH cro/C1-type" evidence="1">
    <location>
        <begin position="21"/>
        <end position="76"/>
    </location>
</feature>
<dbReference type="RefSeq" id="WP_345637742.1">
    <property type="nucleotide sequence ID" value="NZ_BAABJR010000028.1"/>
</dbReference>
<name>A0ABP9TIJ8_9ACTN</name>
<evidence type="ECO:0000313" key="2">
    <source>
        <dbReference type="EMBL" id="GAA5216823.1"/>
    </source>
</evidence>
<accession>A0ABP9TIJ8</accession>
<dbReference type="CDD" id="cd00093">
    <property type="entry name" value="HTH_XRE"/>
    <property type="match status" value="1"/>
</dbReference>
<comment type="caution">
    <text evidence="2">The sequence shown here is derived from an EMBL/GenBank/DDBJ whole genome shotgun (WGS) entry which is preliminary data.</text>
</comment>
<dbReference type="Proteomes" id="UP001499878">
    <property type="component" value="Unassembled WGS sequence"/>
</dbReference>
<proteinExistence type="predicted"/>
<dbReference type="SMART" id="SM00530">
    <property type="entry name" value="HTH_XRE"/>
    <property type="match status" value="1"/>
</dbReference>
<evidence type="ECO:0000259" key="1">
    <source>
        <dbReference type="SMART" id="SM00530"/>
    </source>
</evidence>
<organism evidence="2 3">
    <name type="scientific">Streptomyces thinghirensis</name>
    <dbReference type="NCBI Taxonomy" id="551547"/>
    <lineage>
        <taxon>Bacteria</taxon>
        <taxon>Bacillati</taxon>
        <taxon>Actinomycetota</taxon>
        <taxon>Actinomycetes</taxon>
        <taxon>Kitasatosporales</taxon>
        <taxon>Streptomycetaceae</taxon>
        <taxon>Streptomyces</taxon>
    </lineage>
</organism>
<dbReference type="Pfam" id="PF13560">
    <property type="entry name" value="HTH_31"/>
    <property type="match status" value="1"/>
</dbReference>
<gene>
    <name evidence="2" type="ORF">GCM10023323_71390</name>
</gene>
<dbReference type="InterPro" id="IPR001387">
    <property type="entry name" value="Cro/C1-type_HTH"/>
</dbReference>
<dbReference type="InterPro" id="IPR010982">
    <property type="entry name" value="Lambda_DNA-bd_dom_sf"/>
</dbReference>
<sequence>MARPEAPVDHTVPELGKFAELLRSLRRQAGWTYAEMAAETAVSAATLKRAASGKHLPNLTVTIQYAASCITRLPDPDALVGASVMALWQKAATAVDEAKRTGHRSTVLPKPQYVRDEGDLSGALRDAWAWSGRPSTRCVEKASNGQVPRSTANVIVSARGVPRDFRQYAAYLRACRVTGKTLEPWIQAWFKVRGIPSDPIPGFMALHEDGDAQAAYASVYARATGSAASVAEVLERLLVGPDHNKAAAAPQIQRTMPKRNWRARRGVLPYLLVTHPDRSGGTLHTAAELDQLARIFLKPTAQKTKADKHRMDLNGYQLGQLLQWSDCGVLPKRRLLPEHPLYRTGRIRRTADLVESDTSRP</sequence>
<dbReference type="SUPFAM" id="SSF47413">
    <property type="entry name" value="lambda repressor-like DNA-binding domains"/>
    <property type="match status" value="1"/>
</dbReference>
<protein>
    <recommendedName>
        <fullName evidence="1">HTH cro/C1-type domain-containing protein</fullName>
    </recommendedName>
</protein>
<keyword evidence="3" id="KW-1185">Reference proteome</keyword>
<dbReference type="Gene3D" id="1.10.260.40">
    <property type="entry name" value="lambda repressor-like DNA-binding domains"/>
    <property type="match status" value="1"/>
</dbReference>